<dbReference type="NCBIfam" id="TIGR00497">
    <property type="entry name" value="hsdM"/>
    <property type="match status" value="1"/>
</dbReference>
<keyword evidence="3" id="KW-0489">Methyltransferase</keyword>
<evidence type="ECO:0000313" key="11">
    <source>
        <dbReference type="Proteomes" id="UP000184509"/>
    </source>
</evidence>
<comment type="similarity">
    <text evidence="1">Belongs to the N(4)/N(6)-methyltransferase family.</text>
</comment>
<keyword evidence="6" id="KW-0680">Restriction system</keyword>
<dbReference type="InterPro" id="IPR038333">
    <property type="entry name" value="T1MK-like_N_sf"/>
</dbReference>
<dbReference type="InterPro" id="IPR029063">
    <property type="entry name" value="SAM-dependent_MTases_sf"/>
</dbReference>
<dbReference type="GO" id="GO:0003677">
    <property type="term" value="F:DNA binding"/>
    <property type="evidence" value="ECO:0007669"/>
    <property type="project" value="InterPro"/>
</dbReference>
<dbReference type="RefSeq" id="WP_073398549.1">
    <property type="nucleotide sequence ID" value="NZ_FQTV01000001.1"/>
</dbReference>
<reference evidence="10 11" key="1">
    <citation type="submission" date="2016-11" db="EMBL/GenBank/DDBJ databases">
        <authorList>
            <person name="Jaros S."/>
            <person name="Januszkiewicz K."/>
            <person name="Wedrychowicz H."/>
        </authorList>
    </citation>
    <scope>NUCLEOTIDE SEQUENCE [LARGE SCALE GENOMIC DNA]</scope>
    <source>
        <strain evidence="10 11">DSM 26991</strain>
    </source>
</reference>
<evidence type="ECO:0000256" key="1">
    <source>
        <dbReference type="ARBA" id="ARBA00006594"/>
    </source>
</evidence>
<dbReference type="GO" id="GO:0009007">
    <property type="term" value="F:site-specific DNA-methyltransferase (adenine-specific) activity"/>
    <property type="evidence" value="ECO:0007669"/>
    <property type="project" value="UniProtKB-EC"/>
</dbReference>
<dbReference type="PANTHER" id="PTHR42933">
    <property type="entry name" value="SLR6095 PROTEIN"/>
    <property type="match status" value="1"/>
</dbReference>
<evidence type="ECO:0000256" key="4">
    <source>
        <dbReference type="ARBA" id="ARBA00022679"/>
    </source>
</evidence>
<accession>A0A1M4SF50</accession>
<organism evidence="10 11">
    <name type="scientific">Bacteroides luti</name>
    <dbReference type="NCBI Taxonomy" id="1297750"/>
    <lineage>
        <taxon>Bacteria</taxon>
        <taxon>Pseudomonadati</taxon>
        <taxon>Bacteroidota</taxon>
        <taxon>Bacteroidia</taxon>
        <taxon>Bacteroidales</taxon>
        <taxon>Bacteroidaceae</taxon>
        <taxon>Bacteroides</taxon>
    </lineage>
</organism>
<protein>
    <recommendedName>
        <fullName evidence="2">site-specific DNA-methyltransferase (adenine-specific)</fullName>
        <ecNumber evidence="2">2.1.1.72</ecNumber>
    </recommendedName>
</protein>
<dbReference type="Proteomes" id="UP000184509">
    <property type="component" value="Unassembled WGS sequence"/>
</dbReference>
<sequence>MSEDHKKQLEQQLWNIANTLRGKMNADEFRDYILGFIFYKYLSEKMCSYANSILDQDGIKYLDILENSETGREYLEAIKEESLEKLGYFLKPSELFSEIAKRGNSDKEGEDNFILEDLRKILTNIEQSTMGTGSEDDFDNLFEDMDLTSTKLGRTESEKNTLIAKVLVHLDNIDFCIEDTELDVLGDAYEYLIGQFASGAGKKAGEFYTPQEVSKVLAKIVTTGKSRLKSVYDPTCGSGSLLLRVAKEVDEVNEFCGQEMNRTTYNLCRMNMILHDVHYRKFDIRQEDTLEHPQHLDKRFEAVVANPPFSAKWSANPLFMTDDRFSHYGKLAPSSKADFAFVCHMVYQLAENGTMAVVLPHGALFRGGAELQIRQYLIEERNYLDAVIGLPANIFYGTSIPTCILVFKKCRENPGDILFIDASQHFEKVKTQNMLRDEDIEKIVSTYRNRTEEDKYSKRASLKEIAENDYNLNIPRYVDTFEAEESIDLEQISRDLVELDKQMTDTDNTIASFCKELNISTPF</sequence>
<evidence type="ECO:0000259" key="8">
    <source>
        <dbReference type="Pfam" id="PF02384"/>
    </source>
</evidence>
<dbReference type="OrthoDB" id="9814572at2"/>
<evidence type="ECO:0000259" key="9">
    <source>
        <dbReference type="Pfam" id="PF12161"/>
    </source>
</evidence>
<dbReference type="AlphaFoldDB" id="A0A1M4SF50"/>
<dbReference type="GO" id="GO:0009307">
    <property type="term" value="P:DNA restriction-modification system"/>
    <property type="evidence" value="ECO:0007669"/>
    <property type="project" value="UniProtKB-KW"/>
</dbReference>
<dbReference type="InterPro" id="IPR051537">
    <property type="entry name" value="DNA_Adenine_Mtase"/>
</dbReference>
<dbReference type="GO" id="GO:0032259">
    <property type="term" value="P:methylation"/>
    <property type="evidence" value="ECO:0007669"/>
    <property type="project" value="UniProtKB-KW"/>
</dbReference>
<keyword evidence="11" id="KW-1185">Reference proteome</keyword>
<dbReference type="EC" id="2.1.1.72" evidence="2"/>
<evidence type="ECO:0000256" key="5">
    <source>
        <dbReference type="ARBA" id="ARBA00022691"/>
    </source>
</evidence>
<keyword evidence="4" id="KW-0808">Transferase</keyword>
<dbReference type="STRING" id="1297750.SAMN05444405_10184"/>
<feature type="domain" description="N6 adenine-specific DNA methyltransferase N-terminal" evidence="9">
    <location>
        <begin position="9"/>
        <end position="169"/>
    </location>
</feature>
<dbReference type="Gene3D" id="1.20.1260.30">
    <property type="match status" value="1"/>
</dbReference>
<dbReference type="InterPro" id="IPR004546">
    <property type="entry name" value="Restrct_endonuc_T1M"/>
</dbReference>
<dbReference type="EMBL" id="FQTV01000001">
    <property type="protein sequence ID" value="SHE30830.1"/>
    <property type="molecule type" value="Genomic_DNA"/>
</dbReference>
<dbReference type="Gene3D" id="3.40.50.150">
    <property type="entry name" value="Vaccinia Virus protein VP39"/>
    <property type="match status" value="1"/>
</dbReference>
<keyword evidence="5" id="KW-0949">S-adenosyl-L-methionine</keyword>
<evidence type="ECO:0000313" key="10">
    <source>
        <dbReference type="EMBL" id="SHE30830.1"/>
    </source>
</evidence>
<dbReference type="SUPFAM" id="SSF53335">
    <property type="entry name" value="S-adenosyl-L-methionine-dependent methyltransferases"/>
    <property type="match status" value="1"/>
</dbReference>
<name>A0A1M4SF50_9BACE</name>
<dbReference type="GO" id="GO:0008170">
    <property type="term" value="F:N-methyltransferase activity"/>
    <property type="evidence" value="ECO:0007669"/>
    <property type="project" value="InterPro"/>
</dbReference>
<comment type="catalytic activity">
    <reaction evidence="7">
        <text>a 2'-deoxyadenosine in DNA + S-adenosyl-L-methionine = an N(6)-methyl-2'-deoxyadenosine in DNA + S-adenosyl-L-homocysteine + H(+)</text>
        <dbReference type="Rhea" id="RHEA:15197"/>
        <dbReference type="Rhea" id="RHEA-COMP:12418"/>
        <dbReference type="Rhea" id="RHEA-COMP:12419"/>
        <dbReference type="ChEBI" id="CHEBI:15378"/>
        <dbReference type="ChEBI" id="CHEBI:57856"/>
        <dbReference type="ChEBI" id="CHEBI:59789"/>
        <dbReference type="ChEBI" id="CHEBI:90615"/>
        <dbReference type="ChEBI" id="CHEBI:90616"/>
        <dbReference type="EC" id="2.1.1.72"/>
    </reaction>
</comment>
<evidence type="ECO:0000256" key="7">
    <source>
        <dbReference type="ARBA" id="ARBA00047942"/>
    </source>
</evidence>
<evidence type="ECO:0000256" key="2">
    <source>
        <dbReference type="ARBA" id="ARBA00011900"/>
    </source>
</evidence>
<dbReference type="Pfam" id="PF12161">
    <property type="entry name" value="HsdM_N"/>
    <property type="match status" value="1"/>
</dbReference>
<proteinExistence type="inferred from homology"/>
<gene>
    <name evidence="10" type="ORF">SAMN05444405_10184</name>
</gene>
<dbReference type="PRINTS" id="PR00507">
    <property type="entry name" value="N12N6MTFRASE"/>
</dbReference>
<dbReference type="PANTHER" id="PTHR42933:SF1">
    <property type="entry name" value="SITE-SPECIFIC DNA-METHYLTRANSFERASE (ADENINE-SPECIFIC)"/>
    <property type="match status" value="1"/>
</dbReference>
<feature type="domain" description="DNA methylase adenine-specific" evidence="8">
    <location>
        <begin position="182"/>
        <end position="485"/>
    </location>
</feature>
<dbReference type="Pfam" id="PF02384">
    <property type="entry name" value="N6_Mtase"/>
    <property type="match status" value="1"/>
</dbReference>
<dbReference type="InterPro" id="IPR003356">
    <property type="entry name" value="DNA_methylase_A-5"/>
</dbReference>
<dbReference type="InterPro" id="IPR022749">
    <property type="entry name" value="D12N6_MeTrfase_N"/>
</dbReference>
<evidence type="ECO:0000256" key="3">
    <source>
        <dbReference type="ARBA" id="ARBA00022603"/>
    </source>
</evidence>
<evidence type="ECO:0000256" key="6">
    <source>
        <dbReference type="ARBA" id="ARBA00022747"/>
    </source>
</evidence>